<sequence length="522" mass="53584">MAAGTAVSRVLGFVRVSLLAALISAVGAGANAFTVANTVPNMLYLLIAGGVLNAVLVPQVVRAMQRPDGGAEYLDRLVTAAVVALAAVTAVLVAAAPLVILLTTFSADPAQRTLAVAFGFWCLPQVFFYALYTLLGQILNAKGRFGAYMWAPVVNNVVGLAGLGVFFLAFGTVGKDVSAAAWTPAQIAVLAGTSTLGVVAQALVLLPVLRRAGVRLRPRWGVRGMGLRSAGRVAGWTFGALLLSQGSAFVIANVGSSVSGGDAAGNTVWSSAFLVFMLPHSLVTVSLVTALFTRMSRAAAEGDLAALRMDVSSGLRTVAVATVVASAGLVALNGPTGVLLAGGRPDDGAVLARVIAVVALGLVPFSATYLVQRGFYALEDARTPFFVQALTTALWVSVSLTTFALPPAVRIEGVAAGLVVSQWVGAVVGVLALRKRLGGVDGARVVRTHIRLLVIGAVATALGLLTVRPLDGLLERGYVGAAVLAVVGGAVVVLVYAVGLRVLHVEEVRPLLRRLPGPLGRR</sequence>
<feature type="transmembrane region" description="Helical" evidence="8">
    <location>
        <begin position="185"/>
        <end position="209"/>
    </location>
</feature>
<dbReference type="InterPro" id="IPR004268">
    <property type="entry name" value="MurJ"/>
</dbReference>
<feature type="transmembrane region" description="Helical" evidence="8">
    <location>
        <begin position="272"/>
        <end position="292"/>
    </location>
</feature>
<dbReference type="OrthoDB" id="9786339at2"/>
<feature type="transmembrane region" description="Helical" evidence="8">
    <location>
        <begin position="230"/>
        <end position="252"/>
    </location>
</feature>
<dbReference type="PRINTS" id="PR01806">
    <property type="entry name" value="VIRFACTRMVIN"/>
</dbReference>
<feature type="transmembrane region" description="Helical" evidence="8">
    <location>
        <begin position="411"/>
        <end position="433"/>
    </location>
</feature>
<dbReference type="AlphaFoldDB" id="A0A5C8ZGD0"/>
<feature type="transmembrane region" description="Helical" evidence="8">
    <location>
        <begin position="445"/>
        <end position="466"/>
    </location>
</feature>
<feature type="transmembrane region" description="Helical" evidence="8">
    <location>
        <begin position="478"/>
        <end position="503"/>
    </location>
</feature>
<dbReference type="PANTHER" id="PTHR47019:SF1">
    <property type="entry name" value="LIPID II FLIPPASE MURJ"/>
    <property type="match status" value="1"/>
</dbReference>
<keyword evidence="5" id="KW-0573">Peptidoglycan synthesis</keyword>
<evidence type="ECO:0000313" key="9">
    <source>
        <dbReference type="EMBL" id="TXR56213.1"/>
    </source>
</evidence>
<keyword evidence="7 8" id="KW-0472">Membrane</keyword>
<evidence type="ECO:0000256" key="5">
    <source>
        <dbReference type="ARBA" id="ARBA00022984"/>
    </source>
</evidence>
<protein>
    <submittedName>
        <fullName evidence="9">Murein biosynthesis integral membrane protein MurJ</fullName>
    </submittedName>
</protein>
<feature type="transmembrane region" description="Helical" evidence="8">
    <location>
        <begin position="313"/>
        <end position="331"/>
    </location>
</feature>
<feature type="transmembrane region" description="Helical" evidence="8">
    <location>
        <begin position="147"/>
        <end position="173"/>
    </location>
</feature>
<evidence type="ECO:0000256" key="1">
    <source>
        <dbReference type="ARBA" id="ARBA00004651"/>
    </source>
</evidence>
<proteinExistence type="predicted"/>
<evidence type="ECO:0000256" key="8">
    <source>
        <dbReference type="SAM" id="Phobius"/>
    </source>
</evidence>
<dbReference type="GO" id="GO:0005886">
    <property type="term" value="C:plasma membrane"/>
    <property type="evidence" value="ECO:0007669"/>
    <property type="project" value="UniProtKB-SubCell"/>
</dbReference>
<name>A0A5C8ZGD0_9ACTN</name>
<evidence type="ECO:0000256" key="4">
    <source>
        <dbReference type="ARBA" id="ARBA00022960"/>
    </source>
</evidence>
<comment type="subcellular location">
    <subcellularLocation>
        <location evidence="1">Cell membrane</location>
        <topology evidence="1">Multi-pass membrane protein</topology>
    </subcellularLocation>
</comment>
<gene>
    <name evidence="9" type="primary">murJ</name>
    <name evidence="9" type="ORF">FMM08_10950</name>
</gene>
<evidence type="ECO:0000256" key="7">
    <source>
        <dbReference type="ARBA" id="ARBA00023136"/>
    </source>
</evidence>
<dbReference type="GO" id="GO:0009252">
    <property type="term" value="P:peptidoglycan biosynthetic process"/>
    <property type="evidence" value="ECO:0007669"/>
    <property type="project" value="UniProtKB-KW"/>
</dbReference>
<evidence type="ECO:0000256" key="2">
    <source>
        <dbReference type="ARBA" id="ARBA00022475"/>
    </source>
</evidence>
<feature type="transmembrane region" description="Helical" evidence="8">
    <location>
        <begin position="351"/>
        <end position="371"/>
    </location>
</feature>
<reference evidence="9 10" key="1">
    <citation type="submission" date="2019-07" db="EMBL/GenBank/DDBJ databases">
        <title>Quadrisphaera sp. strain DD2A genome sequencing and assembly.</title>
        <authorList>
            <person name="Kim I."/>
        </authorList>
    </citation>
    <scope>NUCLEOTIDE SEQUENCE [LARGE SCALE GENOMIC DNA]</scope>
    <source>
        <strain evidence="9 10">DD2A</strain>
    </source>
</reference>
<feature type="transmembrane region" description="Helical" evidence="8">
    <location>
        <begin position="42"/>
        <end position="61"/>
    </location>
</feature>
<keyword evidence="6 8" id="KW-1133">Transmembrane helix</keyword>
<feature type="transmembrane region" description="Helical" evidence="8">
    <location>
        <begin position="73"/>
        <end position="102"/>
    </location>
</feature>
<evidence type="ECO:0000313" key="10">
    <source>
        <dbReference type="Proteomes" id="UP000321234"/>
    </source>
</evidence>
<dbReference type="GO" id="GO:0008360">
    <property type="term" value="P:regulation of cell shape"/>
    <property type="evidence" value="ECO:0007669"/>
    <property type="project" value="UniProtKB-KW"/>
</dbReference>
<evidence type="ECO:0000256" key="3">
    <source>
        <dbReference type="ARBA" id="ARBA00022692"/>
    </source>
</evidence>
<keyword evidence="10" id="KW-1185">Reference proteome</keyword>
<dbReference type="Proteomes" id="UP000321234">
    <property type="component" value="Unassembled WGS sequence"/>
</dbReference>
<keyword evidence="4" id="KW-0133">Cell shape</keyword>
<dbReference type="GO" id="GO:0015648">
    <property type="term" value="F:lipid-linked peptidoglycan transporter activity"/>
    <property type="evidence" value="ECO:0007669"/>
    <property type="project" value="TreeGrafter"/>
</dbReference>
<dbReference type="Pfam" id="PF03023">
    <property type="entry name" value="MurJ"/>
    <property type="match status" value="1"/>
</dbReference>
<feature type="transmembrane region" description="Helical" evidence="8">
    <location>
        <begin position="383"/>
        <end position="405"/>
    </location>
</feature>
<accession>A0A5C8ZGD0</accession>
<organism evidence="9 10">
    <name type="scientific">Quadrisphaera setariae</name>
    <dbReference type="NCBI Taxonomy" id="2593304"/>
    <lineage>
        <taxon>Bacteria</taxon>
        <taxon>Bacillati</taxon>
        <taxon>Actinomycetota</taxon>
        <taxon>Actinomycetes</taxon>
        <taxon>Kineosporiales</taxon>
        <taxon>Kineosporiaceae</taxon>
        <taxon>Quadrisphaera</taxon>
    </lineage>
</organism>
<keyword evidence="3 8" id="KW-0812">Transmembrane</keyword>
<dbReference type="PANTHER" id="PTHR47019">
    <property type="entry name" value="LIPID II FLIPPASE MURJ"/>
    <property type="match status" value="1"/>
</dbReference>
<comment type="caution">
    <text evidence="9">The sequence shown here is derived from an EMBL/GenBank/DDBJ whole genome shotgun (WGS) entry which is preliminary data.</text>
</comment>
<keyword evidence="2" id="KW-1003">Cell membrane</keyword>
<dbReference type="InterPro" id="IPR051050">
    <property type="entry name" value="Lipid_II_flippase_MurJ/MviN"/>
</dbReference>
<feature type="transmembrane region" description="Helical" evidence="8">
    <location>
        <begin position="114"/>
        <end position="135"/>
    </location>
</feature>
<dbReference type="EMBL" id="VKAC01000006">
    <property type="protein sequence ID" value="TXR56213.1"/>
    <property type="molecule type" value="Genomic_DNA"/>
</dbReference>
<dbReference type="GO" id="GO:0034204">
    <property type="term" value="P:lipid translocation"/>
    <property type="evidence" value="ECO:0007669"/>
    <property type="project" value="TreeGrafter"/>
</dbReference>
<evidence type="ECO:0000256" key="6">
    <source>
        <dbReference type="ARBA" id="ARBA00022989"/>
    </source>
</evidence>
<dbReference type="NCBIfam" id="TIGR01695">
    <property type="entry name" value="murJ_mviN"/>
    <property type="match status" value="1"/>
</dbReference>